<name>A0A1M5RP18_9GAMM</name>
<accession>A0A1M5RP18</accession>
<evidence type="ECO:0000256" key="7">
    <source>
        <dbReference type="SAM" id="Phobius"/>
    </source>
</evidence>
<keyword evidence="6 7" id="KW-0472">Membrane</keyword>
<evidence type="ECO:0000313" key="10">
    <source>
        <dbReference type="EMBL" id="SHH27593.1"/>
    </source>
</evidence>
<feature type="transmembrane region" description="Helical" evidence="7">
    <location>
        <begin position="371"/>
        <end position="389"/>
    </location>
</feature>
<comment type="subcellular location">
    <subcellularLocation>
        <location evidence="1">Cell membrane</location>
        <topology evidence="1">Multi-pass membrane protein</topology>
    </subcellularLocation>
</comment>
<sequence length="406" mass="43662">MRLVDSLWTEWLIALRFLLDNRMQSLLIIFGIAVGSAVIVFITALITGLQANVIERTLGTQAHIRILPPDEVNRVLPADDGSWSLVLESPRAQRLRSIINWQDIRDVLDEDRQVLAVSPVVSGPAIARRGVARASIALLGIDPVRYQQIIPLAQDLIAGQFTVGAGNSVIGKELASDLGLGIGDKLRLDAGEGREAVVDIAGIFELGVRELDARYVYLDLKQAQTLLNLPGGVTVIDTTVGEIFEADRIAKRLARLTGLRAESWMETNGQLLNALSSQSMTTEMIRIFVGISVAFGIASVLAVSVVQRTREIGILRAMGSPRGQILRVFLLQGGLLGLLGSACGGAVGWGLVQVFNLAGPRLFFIPVDPTLVPLAMLVATVTGVLAAAMPARRAARYDPVVAIRYV</sequence>
<dbReference type="Proteomes" id="UP000184000">
    <property type="component" value="Unassembled WGS sequence"/>
</dbReference>
<evidence type="ECO:0000256" key="5">
    <source>
        <dbReference type="ARBA" id="ARBA00022989"/>
    </source>
</evidence>
<feature type="transmembrane region" description="Helical" evidence="7">
    <location>
        <begin position="287"/>
        <end position="307"/>
    </location>
</feature>
<dbReference type="AlphaFoldDB" id="A0A1M5RP18"/>
<dbReference type="RefSeq" id="WP_073302029.1">
    <property type="nucleotide sequence ID" value="NZ_FQXA01000005.1"/>
</dbReference>
<evidence type="ECO:0000256" key="4">
    <source>
        <dbReference type="ARBA" id="ARBA00022692"/>
    </source>
</evidence>
<evidence type="ECO:0000256" key="2">
    <source>
        <dbReference type="ARBA" id="ARBA00005236"/>
    </source>
</evidence>
<keyword evidence="3" id="KW-1003">Cell membrane</keyword>
<evidence type="ECO:0000259" key="8">
    <source>
        <dbReference type="Pfam" id="PF02687"/>
    </source>
</evidence>
<dbReference type="EMBL" id="FQXA01000005">
    <property type="protein sequence ID" value="SHH27593.1"/>
    <property type="molecule type" value="Genomic_DNA"/>
</dbReference>
<keyword evidence="10" id="KW-0449">Lipoprotein</keyword>
<feature type="transmembrane region" description="Helical" evidence="7">
    <location>
        <begin position="26"/>
        <end position="49"/>
    </location>
</feature>
<keyword evidence="4 7" id="KW-0812">Transmembrane</keyword>
<dbReference type="PANTHER" id="PTHR30489">
    <property type="entry name" value="LIPOPROTEIN-RELEASING SYSTEM TRANSMEMBRANE PROTEIN LOLE"/>
    <property type="match status" value="1"/>
</dbReference>
<gene>
    <name evidence="10" type="ORF">SAMN02744645_3142</name>
</gene>
<dbReference type="Pfam" id="PF02687">
    <property type="entry name" value="FtsX"/>
    <property type="match status" value="1"/>
</dbReference>
<evidence type="ECO:0000256" key="3">
    <source>
        <dbReference type="ARBA" id="ARBA00022475"/>
    </source>
</evidence>
<dbReference type="InterPro" id="IPR025857">
    <property type="entry name" value="MacB_PCD"/>
</dbReference>
<protein>
    <submittedName>
        <fullName evidence="10">Lipoprotein-releasing system permease protein</fullName>
    </submittedName>
</protein>
<feature type="domain" description="ABC3 transporter permease C-terminal" evidence="8">
    <location>
        <begin position="287"/>
        <end position="398"/>
    </location>
</feature>
<dbReference type="GeneID" id="98638711"/>
<keyword evidence="5 7" id="KW-1133">Transmembrane helix</keyword>
<dbReference type="GO" id="GO:0098797">
    <property type="term" value="C:plasma membrane protein complex"/>
    <property type="evidence" value="ECO:0007669"/>
    <property type="project" value="TreeGrafter"/>
</dbReference>
<feature type="domain" description="MacB-like periplasmic core" evidence="9">
    <location>
        <begin position="25"/>
        <end position="230"/>
    </location>
</feature>
<proteinExistence type="inferred from homology"/>
<reference evidence="10 11" key="1">
    <citation type="submission" date="2016-11" db="EMBL/GenBank/DDBJ databases">
        <authorList>
            <person name="Jaros S."/>
            <person name="Januszkiewicz K."/>
            <person name="Wedrychowicz H."/>
        </authorList>
    </citation>
    <scope>NUCLEOTIDE SEQUENCE [LARGE SCALE GENOMIC DNA]</scope>
    <source>
        <strain evidence="10 11">DSM 18231</strain>
    </source>
</reference>
<dbReference type="InterPro" id="IPR051447">
    <property type="entry name" value="Lipoprotein-release_system"/>
</dbReference>
<organism evidence="10 11">
    <name type="scientific">Stutzerimonas xanthomarina DSM 18231</name>
    <dbReference type="NCBI Taxonomy" id="1403346"/>
    <lineage>
        <taxon>Bacteria</taxon>
        <taxon>Pseudomonadati</taxon>
        <taxon>Pseudomonadota</taxon>
        <taxon>Gammaproteobacteria</taxon>
        <taxon>Pseudomonadales</taxon>
        <taxon>Pseudomonadaceae</taxon>
        <taxon>Stutzerimonas</taxon>
    </lineage>
</organism>
<dbReference type="InterPro" id="IPR003838">
    <property type="entry name" value="ABC3_permease_C"/>
</dbReference>
<evidence type="ECO:0000313" key="11">
    <source>
        <dbReference type="Proteomes" id="UP000184000"/>
    </source>
</evidence>
<evidence type="ECO:0000259" key="9">
    <source>
        <dbReference type="Pfam" id="PF12704"/>
    </source>
</evidence>
<feature type="transmembrane region" description="Helical" evidence="7">
    <location>
        <begin position="328"/>
        <end position="351"/>
    </location>
</feature>
<dbReference type="GO" id="GO:0044874">
    <property type="term" value="P:lipoprotein localization to outer membrane"/>
    <property type="evidence" value="ECO:0007669"/>
    <property type="project" value="TreeGrafter"/>
</dbReference>
<evidence type="ECO:0000256" key="1">
    <source>
        <dbReference type="ARBA" id="ARBA00004651"/>
    </source>
</evidence>
<evidence type="ECO:0000256" key="6">
    <source>
        <dbReference type="ARBA" id="ARBA00023136"/>
    </source>
</evidence>
<dbReference type="PANTHER" id="PTHR30489:SF0">
    <property type="entry name" value="LIPOPROTEIN-RELEASING SYSTEM TRANSMEMBRANE PROTEIN LOLE"/>
    <property type="match status" value="1"/>
</dbReference>
<dbReference type="Pfam" id="PF12704">
    <property type="entry name" value="MacB_PCD"/>
    <property type="match status" value="1"/>
</dbReference>
<comment type="similarity">
    <text evidence="2">Belongs to the ABC-4 integral membrane protein family. LolC/E subfamily.</text>
</comment>